<keyword evidence="2" id="KW-1185">Reference proteome</keyword>
<reference evidence="1" key="2">
    <citation type="submission" date="2020-11" db="EMBL/GenBank/DDBJ databases">
        <authorList>
            <person name="McCartney M.A."/>
            <person name="Auch B."/>
            <person name="Kono T."/>
            <person name="Mallez S."/>
            <person name="Becker A."/>
            <person name="Gohl D.M."/>
            <person name="Silverstein K.A.T."/>
            <person name="Koren S."/>
            <person name="Bechman K.B."/>
            <person name="Herman A."/>
            <person name="Abrahante J.E."/>
            <person name="Garbe J."/>
        </authorList>
    </citation>
    <scope>NUCLEOTIDE SEQUENCE</scope>
    <source>
        <strain evidence="1">Duluth1</strain>
        <tissue evidence="1">Whole animal</tissue>
    </source>
</reference>
<proteinExistence type="predicted"/>
<dbReference type="AlphaFoldDB" id="A0A9D4LSD7"/>
<comment type="caution">
    <text evidence="1">The sequence shown here is derived from an EMBL/GenBank/DDBJ whole genome shotgun (WGS) entry which is preliminary data.</text>
</comment>
<sequence length="218" mass="24392">MQLYCNLFALYTRELNPMSTYKFDSSVFAFVLIDPDLEIVVRLGDSVANDVLNACNRSRDPLVLHFKLRPRQAVPQSENQSATIGNSANISDNENIVVHKTQLGTIFKCIGNHSCDQPSLDYNITDRKGLCVDIKVSCHNCDFCIDEIPLYTSIPQKHVNPLEVLSISLLLPVLCSKLGKSDLQACKPASIYRLQTRGACRGSLTLLLTKWKTWDDSN</sequence>
<protein>
    <submittedName>
        <fullName evidence="1">Uncharacterized protein</fullName>
    </submittedName>
</protein>
<accession>A0A9D4LSD7</accession>
<reference evidence="1" key="1">
    <citation type="journal article" date="2019" name="bioRxiv">
        <title>The Genome of the Zebra Mussel, Dreissena polymorpha: A Resource for Invasive Species Research.</title>
        <authorList>
            <person name="McCartney M.A."/>
            <person name="Auch B."/>
            <person name="Kono T."/>
            <person name="Mallez S."/>
            <person name="Zhang Y."/>
            <person name="Obille A."/>
            <person name="Becker A."/>
            <person name="Abrahante J.E."/>
            <person name="Garbe J."/>
            <person name="Badalamenti J.P."/>
            <person name="Herman A."/>
            <person name="Mangelson H."/>
            <person name="Liachko I."/>
            <person name="Sullivan S."/>
            <person name="Sone E.D."/>
            <person name="Koren S."/>
            <person name="Silverstein K.A.T."/>
            <person name="Beckman K.B."/>
            <person name="Gohl D.M."/>
        </authorList>
    </citation>
    <scope>NUCLEOTIDE SEQUENCE</scope>
    <source>
        <strain evidence="1">Duluth1</strain>
        <tissue evidence="1">Whole animal</tissue>
    </source>
</reference>
<organism evidence="1 2">
    <name type="scientific">Dreissena polymorpha</name>
    <name type="common">Zebra mussel</name>
    <name type="synonym">Mytilus polymorpha</name>
    <dbReference type="NCBI Taxonomy" id="45954"/>
    <lineage>
        <taxon>Eukaryota</taxon>
        <taxon>Metazoa</taxon>
        <taxon>Spiralia</taxon>
        <taxon>Lophotrochozoa</taxon>
        <taxon>Mollusca</taxon>
        <taxon>Bivalvia</taxon>
        <taxon>Autobranchia</taxon>
        <taxon>Heteroconchia</taxon>
        <taxon>Euheterodonta</taxon>
        <taxon>Imparidentia</taxon>
        <taxon>Neoheterodontei</taxon>
        <taxon>Myida</taxon>
        <taxon>Dreissenoidea</taxon>
        <taxon>Dreissenidae</taxon>
        <taxon>Dreissena</taxon>
    </lineage>
</organism>
<dbReference type="EMBL" id="JAIWYP010000002">
    <property type="protein sequence ID" value="KAH3862924.1"/>
    <property type="molecule type" value="Genomic_DNA"/>
</dbReference>
<evidence type="ECO:0000313" key="2">
    <source>
        <dbReference type="Proteomes" id="UP000828390"/>
    </source>
</evidence>
<evidence type="ECO:0000313" key="1">
    <source>
        <dbReference type="EMBL" id="KAH3862924.1"/>
    </source>
</evidence>
<dbReference type="Proteomes" id="UP000828390">
    <property type="component" value="Unassembled WGS sequence"/>
</dbReference>
<gene>
    <name evidence="1" type="ORF">DPMN_025899</name>
</gene>
<name>A0A9D4LSD7_DREPO</name>